<accession>A0A1V9FFY4</accession>
<evidence type="ECO:0000259" key="10">
    <source>
        <dbReference type="Pfam" id="PF00593"/>
    </source>
</evidence>
<dbReference type="Pfam" id="PF13715">
    <property type="entry name" value="CarbopepD_reg_2"/>
    <property type="match status" value="1"/>
</dbReference>
<evidence type="ECO:0000256" key="3">
    <source>
        <dbReference type="ARBA" id="ARBA00022452"/>
    </source>
</evidence>
<dbReference type="GO" id="GO:0009279">
    <property type="term" value="C:cell outer membrane"/>
    <property type="evidence" value="ECO:0007669"/>
    <property type="project" value="UniProtKB-SubCell"/>
</dbReference>
<dbReference type="NCBIfam" id="TIGR04056">
    <property type="entry name" value="OMP_RagA_SusC"/>
    <property type="match status" value="1"/>
</dbReference>
<keyword evidence="5 9" id="KW-0798">TonB box</keyword>
<dbReference type="Gene3D" id="2.60.40.1120">
    <property type="entry name" value="Carboxypeptidase-like, regulatory domain"/>
    <property type="match status" value="1"/>
</dbReference>
<keyword evidence="4 8" id="KW-0812">Transmembrane</keyword>
<comment type="similarity">
    <text evidence="8 9">Belongs to the TonB-dependent receptor family.</text>
</comment>
<proteinExistence type="inferred from homology"/>
<dbReference type="Gene3D" id="2.40.170.20">
    <property type="entry name" value="TonB-dependent receptor, beta-barrel domain"/>
    <property type="match status" value="1"/>
</dbReference>
<comment type="caution">
    <text evidence="12">The sequence shown here is derived from an EMBL/GenBank/DDBJ whole genome shotgun (WGS) entry which is preliminary data.</text>
</comment>
<evidence type="ECO:0000256" key="1">
    <source>
        <dbReference type="ARBA" id="ARBA00004571"/>
    </source>
</evidence>
<dbReference type="InterPro" id="IPR037066">
    <property type="entry name" value="Plug_dom_sf"/>
</dbReference>
<keyword evidence="13" id="KW-1185">Reference proteome</keyword>
<keyword evidence="6 8" id="KW-0472">Membrane</keyword>
<sequence>MKYSPSQKVNGMLMLLHEHKLTATAILLLFLLPSIAFSQSLSIKGKITDDTGLPLAGVTVQEKGTSASTITDAAGNYLLGVHPNATLLFSHVGFLTQSVGVGNRTLIDLSLAPESTNLADVVVIGYQTVRKKDLTGATGIVKMEDASKISTGSVAEAMQGLVPGVTVRNGGAPGQGAAIEIRGVGSFGNANPLYVIDGMIADANVTINPDDIASVQVLKDASASAIYGSRAGNGVILITTKKGKSGEPKVTAAAKYGMQSLPKTWHMMSAPEYLQTVKQQYANSGVALPSDVAAQLANNTINTDWQKATYQHAAYQDYNAAISGGSPGGNYYLSGGYYSNEGTVVGNGFNRGSMRINTEVKKGIVTVGENMLLSLSNGNYPGGGVNAFYNSAQMLPTIMVQNDLYKDANLYPANPDGWGLGSSNNPTYANNYLANVALDKVNYSYAKIVGNAYLGVKLASWLDYKFNVGIETSFDYSKEVRDTGVWRYTNQPPQTFVSEGRSRYVNFLMEHTLNFNKTFGLHALNGVVGFSRADQGRDYTNASKNLLQNINGQLFSTISSALGAPAASGGLNNKWRNHGWLGRVNYAYADKYLLTLTGRIDQDSRFGPNNRTGYFPSAAVGWRISKEDFFTINWINELKLRGSYGKLGFSDVLSAWQYIGYLNSDPRAIYGTGQTPSVGAYQAVITNPDLRWETRMQTNVGADAQLFENAVTLSFDWYRSLSKDVLVLVPLPQYLGSAGSPYVNTGSIRNTGIELALGYKNYHHALKWDVSGNLTTINNKVLSVGNQGVDANGHAIDYLEPANFVRSQVGHSMASWYVIKTDGIFQSQAEINGYTNKAGTIIQPNAKPGDIRYVDANGDGRINDQDRSFAGSPWPTLQTGLQFNASYKNFSLNIQLIGVFGNKIYDDVRRAMDNYQLTNFRKGINPWSSTNTGGTDPRLAVDNGSDPTVSVNNMGETDRWLENGSYVRLRNLQVGYSLPVAFTNKIKFNSARLFISAQNLLTITKYKGLDPDISNTNLGMRGFDSGFWPSSRIFSAGVNIDL</sequence>
<dbReference type="NCBIfam" id="TIGR04057">
    <property type="entry name" value="SusC_RagA_signa"/>
    <property type="match status" value="1"/>
</dbReference>
<dbReference type="OrthoDB" id="9768177at2"/>
<dbReference type="AlphaFoldDB" id="A0A1V9FFY4"/>
<evidence type="ECO:0000313" key="12">
    <source>
        <dbReference type="EMBL" id="OQP57282.1"/>
    </source>
</evidence>
<dbReference type="EMBL" id="LVYD01000124">
    <property type="protein sequence ID" value="OQP57282.1"/>
    <property type="molecule type" value="Genomic_DNA"/>
</dbReference>
<evidence type="ECO:0000256" key="2">
    <source>
        <dbReference type="ARBA" id="ARBA00022448"/>
    </source>
</evidence>
<organism evidence="12 13">
    <name type="scientific">Niastella vici</name>
    <dbReference type="NCBI Taxonomy" id="1703345"/>
    <lineage>
        <taxon>Bacteria</taxon>
        <taxon>Pseudomonadati</taxon>
        <taxon>Bacteroidota</taxon>
        <taxon>Chitinophagia</taxon>
        <taxon>Chitinophagales</taxon>
        <taxon>Chitinophagaceae</taxon>
        <taxon>Niastella</taxon>
    </lineage>
</organism>
<keyword evidence="7 8" id="KW-0998">Cell outer membrane</keyword>
<protein>
    <submittedName>
        <fullName evidence="12">SusC/RagA family TonB-linked outer membrane protein</fullName>
    </submittedName>
</protein>
<reference evidence="12 13" key="1">
    <citation type="submission" date="2016-03" db="EMBL/GenBank/DDBJ databases">
        <title>Niastella vici sp. nov., isolated from farmland soil.</title>
        <authorList>
            <person name="Chen L."/>
            <person name="Wang D."/>
            <person name="Yang S."/>
            <person name="Wang G."/>
        </authorList>
    </citation>
    <scope>NUCLEOTIDE SEQUENCE [LARGE SCALE GENOMIC DNA]</scope>
    <source>
        <strain evidence="12 13">DJ57</strain>
    </source>
</reference>
<gene>
    <name evidence="12" type="ORF">A3860_12065</name>
</gene>
<evidence type="ECO:0000256" key="9">
    <source>
        <dbReference type="RuleBase" id="RU003357"/>
    </source>
</evidence>
<dbReference type="RefSeq" id="WP_081156248.1">
    <property type="nucleotide sequence ID" value="NZ_LVYD01000124.1"/>
</dbReference>
<keyword evidence="2 8" id="KW-0813">Transport</keyword>
<dbReference type="InterPro" id="IPR000531">
    <property type="entry name" value="Beta-barrel_TonB"/>
</dbReference>
<dbReference type="Pfam" id="PF07715">
    <property type="entry name" value="Plug"/>
    <property type="match status" value="1"/>
</dbReference>
<dbReference type="Proteomes" id="UP000192796">
    <property type="component" value="Unassembled WGS sequence"/>
</dbReference>
<keyword evidence="3 8" id="KW-1134">Transmembrane beta strand</keyword>
<evidence type="ECO:0000256" key="6">
    <source>
        <dbReference type="ARBA" id="ARBA00023136"/>
    </source>
</evidence>
<evidence type="ECO:0000256" key="8">
    <source>
        <dbReference type="PROSITE-ProRule" id="PRU01360"/>
    </source>
</evidence>
<dbReference type="InterPro" id="IPR023997">
    <property type="entry name" value="TonB-dep_OMP_SusC/RagA_CS"/>
</dbReference>
<evidence type="ECO:0000256" key="7">
    <source>
        <dbReference type="ARBA" id="ARBA00023237"/>
    </source>
</evidence>
<evidence type="ECO:0000256" key="5">
    <source>
        <dbReference type="ARBA" id="ARBA00023077"/>
    </source>
</evidence>
<comment type="subcellular location">
    <subcellularLocation>
        <location evidence="1 8">Cell outer membrane</location>
        <topology evidence="1 8">Multi-pass membrane protein</topology>
    </subcellularLocation>
</comment>
<dbReference type="InterPro" id="IPR036942">
    <property type="entry name" value="Beta-barrel_TonB_sf"/>
</dbReference>
<evidence type="ECO:0000256" key="4">
    <source>
        <dbReference type="ARBA" id="ARBA00022692"/>
    </source>
</evidence>
<dbReference type="InterPro" id="IPR012910">
    <property type="entry name" value="Plug_dom"/>
</dbReference>
<dbReference type="STRING" id="1703345.A3860_12065"/>
<dbReference type="InterPro" id="IPR039426">
    <property type="entry name" value="TonB-dep_rcpt-like"/>
</dbReference>
<evidence type="ECO:0000259" key="11">
    <source>
        <dbReference type="Pfam" id="PF07715"/>
    </source>
</evidence>
<dbReference type="InterPro" id="IPR023996">
    <property type="entry name" value="TonB-dep_OMP_SusC/RagA"/>
</dbReference>
<evidence type="ECO:0000313" key="13">
    <source>
        <dbReference type="Proteomes" id="UP000192796"/>
    </source>
</evidence>
<dbReference type="InterPro" id="IPR008969">
    <property type="entry name" value="CarboxyPept-like_regulatory"/>
</dbReference>
<name>A0A1V9FFY4_9BACT</name>
<feature type="domain" description="TonB-dependent receptor plug" evidence="11">
    <location>
        <begin position="131"/>
        <end position="235"/>
    </location>
</feature>
<dbReference type="SUPFAM" id="SSF56935">
    <property type="entry name" value="Porins"/>
    <property type="match status" value="1"/>
</dbReference>
<dbReference type="PROSITE" id="PS52016">
    <property type="entry name" value="TONB_DEPENDENT_REC_3"/>
    <property type="match status" value="1"/>
</dbReference>
<dbReference type="SUPFAM" id="SSF49464">
    <property type="entry name" value="Carboxypeptidase regulatory domain-like"/>
    <property type="match status" value="1"/>
</dbReference>
<dbReference type="Gene3D" id="2.170.130.10">
    <property type="entry name" value="TonB-dependent receptor, plug domain"/>
    <property type="match status" value="1"/>
</dbReference>
<feature type="domain" description="TonB-dependent receptor-like beta-barrel" evidence="10">
    <location>
        <begin position="411"/>
        <end position="892"/>
    </location>
</feature>
<dbReference type="Pfam" id="PF00593">
    <property type="entry name" value="TonB_dep_Rec_b-barrel"/>
    <property type="match status" value="1"/>
</dbReference>